<dbReference type="SUPFAM" id="SSF51658">
    <property type="entry name" value="Xylose isomerase-like"/>
    <property type="match status" value="1"/>
</dbReference>
<sequence>MGLKKRCLIWLWSLISLWPIVFATAAPLKISAQLHSVKDELSRDFDKTLSELAKMGFSGVEFAGRYGPYVNNPDGLKKRLAELQLKVSGVHVPLQQLRGDAGARNLRFYQRIGAETVIIPHDIRVNDPNKIDELINELNKISSIAQGYGLKLGYHNHAKEFDTYLSGSYWDYLNTHTDNAVVMQLDVGWARFAKQDPVQLLTQHPNRTLTTHFKIRTYKGRPGSVAAETKVLLGEDNYDWHALIQACKTKGATQWIVIEQEEYPQGLTPLQSIERSLNGIAPFLVGN</sequence>
<dbReference type="Gene3D" id="3.20.20.150">
    <property type="entry name" value="Divalent-metal-dependent TIM barrel enzymes"/>
    <property type="match status" value="1"/>
</dbReference>
<evidence type="ECO:0000313" key="2">
    <source>
        <dbReference type="EMBL" id="TLU65717.1"/>
    </source>
</evidence>
<evidence type="ECO:0000313" key="3">
    <source>
        <dbReference type="Proteomes" id="UP000307790"/>
    </source>
</evidence>
<reference evidence="2 3" key="1">
    <citation type="submission" date="2019-05" db="EMBL/GenBank/DDBJ databases">
        <title>Genome sequences of Thalassotalea litorea 1K03283.</title>
        <authorList>
            <person name="Zhang D."/>
        </authorList>
    </citation>
    <scope>NUCLEOTIDE SEQUENCE [LARGE SCALE GENOMIC DNA]</scope>
    <source>
        <strain evidence="2 3">MCCC 1K03283</strain>
    </source>
</reference>
<keyword evidence="3" id="KW-1185">Reference proteome</keyword>
<comment type="caution">
    <text evidence="2">The sequence shown here is derived from an EMBL/GenBank/DDBJ whole genome shotgun (WGS) entry which is preliminary data.</text>
</comment>
<dbReference type="Pfam" id="PF01261">
    <property type="entry name" value="AP_endonuc_2"/>
    <property type="match status" value="1"/>
</dbReference>
<keyword evidence="2" id="KW-0413">Isomerase</keyword>
<dbReference type="RefSeq" id="WP_138319378.1">
    <property type="nucleotide sequence ID" value="NZ_JBHOGV010000001.1"/>
</dbReference>
<name>A0A5R9INR3_9GAMM</name>
<gene>
    <name evidence="2" type="ORF">FE810_07270</name>
</gene>
<dbReference type="InterPro" id="IPR050312">
    <property type="entry name" value="IolE/XylAMocC-like"/>
</dbReference>
<dbReference type="OrthoDB" id="6258928at2"/>
<dbReference type="PANTHER" id="PTHR12110">
    <property type="entry name" value="HYDROXYPYRUVATE ISOMERASE"/>
    <property type="match status" value="1"/>
</dbReference>
<dbReference type="AlphaFoldDB" id="A0A5R9INR3"/>
<protein>
    <submittedName>
        <fullName evidence="2">Sugar phosphate isomerase/epimerase</fullName>
    </submittedName>
</protein>
<evidence type="ECO:0000259" key="1">
    <source>
        <dbReference type="Pfam" id="PF01261"/>
    </source>
</evidence>
<dbReference type="GO" id="GO:0016853">
    <property type="term" value="F:isomerase activity"/>
    <property type="evidence" value="ECO:0007669"/>
    <property type="project" value="UniProtKB-KW"/>
</dbReference>
<organism evidence="2 3">
    <name type="scientific">Thalassotalea litorea</name>
    <dbReference type="NCBI Taxonomy" id="2020715"/>
    <lineage>
        <taxon>Bacteria</taxon>
        <taxon>Pseudomonadati</taxon>
        <taxon>Pseudomonadota</taxon>
        <taxon>Gammaproteobacteria</taxon>
        <taxon>Alteromonadales</taxon>
        <taxon>Colwelliaceae</taxon>
        <taxon>Thalassotalea</taxon>
    </lineage>
</organism>
<dbReference type="InterPro" id="IPR013022">
    <property type="entry name" value="Xyl_isomerase-like_TIM-brl"/>
</dbReference>
<accession>A0A5R9INR3</accession>
<dbReference type="Proteomes" id="UP000307790">
    <property type="component" value="Unassembled WGS sequence"/>
</dbReference>
<dbReference type="PANTHER" id="PTHR12110:SF41">
    <property type="entry name" value="INOSOSE DEHYDRATASE"/>
    <property type="match status" value="1"/>
</dbReference>
<dbReference type="EMBL" id="VCBC01000006">
    <property type="protein sequence ID" value="TLU65717.1"/>
    <property type="molecule type" value="Genomic_DNA"/>
</dbReference>
<dbReference type="InterPro" id="IPR036237">
    <property type="entry name" value="Xyl_isomerase-like_sf"/>
</dbReference>
<feature type="domain" description="Xylose isomerase-like TIM barrel" evidence="1">
    <location>
        <begin position="51"/>
        <end position="268"/>
    </location>
</feature>
<proteinExistence type="predicted"/>